<comment type="caution">
    <text evidence="5">The sequence shown here is derived from an EMBL/GenBank/DDBJ whole genome shotgun (WGS) entry which is preliminary data.</text>
</comment>
<keyword evidence="3" id="KW-0268">Exocytosis</keyword>
<dbReference type="InterPro" id="IPR046364">
    <property type="entry name" value="Exo70_C"/>
</dbReference>
<gene>
    <name evidence="5" type="ORF">KI387_010396</name>
</gene>
<dbReference type="InterPro" id="IPR004140">
    <property type="entry name" value="Exo70"/>
</dbReference>
<proteinExistence type="inferred from homology"/>
<dbReference type="GO" id="GO:0005546">
    <property type="term" value="F:phosphatidylinositol-4,5-bisphosphate binding"/>
    <property type="evidence" value="ECO:0007669"/>
    <property type="project" value="InterPro"/>
</dbReference>
<dbReference type="SUPFAM" id="SSF74788">
    <property type="entry name" value="Cullin repeat-like"/>
    <property type="match status" value="1"/>
</dbReference>
<dbReference type="AlphaFoldDB" id="A0AA38KVP5"/>
<dbReference type="GO" id="GO:0006887">
    <property type="term" value="P:exocytosis"/>
    <property type="evidence" value="ECO:0007669"/>
    <property type="project" value="UniProtKB-KW"/>
</dbReference>
<feature type="non-terminal residue" evidence="5">
    <location>
        <position position="49"/>
    </location>
</feature>
<sequence length="49" mass="5531">IAISRRSPEKLFKILDLYEALSELLPDTEIVFSDEMCSSVKTQASEILT</sequence>
<evidence type="ECO:0000313" key="5">
    <source>
        <dbReference type="EMBL" id="KAH9305992.1"/>
    </source>
</evidence>
<dbReference type="PANTHER" id="PTHR12542">
    <property type="entry name" value="EXOCYST COMPLEX PROTEIN EXO70"/>
    <property type="match status" value="1"/>
</dbReference>
<evidence type="ECO:0000256" key="2">
    <source>
        <dbReference type="ARBA" id="ARBA00022448"/>
    </source>
</evidence>
<dbReference type="PANTHER" id="PTHR12542:SF96">
    <property type="entry name" value="EXOCYST COMPLEX COMPONENT EXO70B1"/>
    <property type="match status" value="1"/>
</dbReference>
<accession>A0AA38KVP5</accession>
<evidence type="ECO:0000313" key="6">
    <source>
        <dbReference type="Proteomes" id="UP000824469"/>
    </source>
</evidence>
<comment type="function">
    <text evidence="3">Component of the exocyst complex.</text>
</comment>
<dbReference type="GO" id="GO:0015031">
    <property type="term" value="P:protein transport"/>
    <property type="evidence" value="ECO:0007669"/>
    <property type="project" value="UniProtKB-KW"/>
</dbReference>
<evidence type="ECO:0000256" key="3">
    <source>
        <dbReference type="RuleBase" id="RU365026"/>
    </source>
</evidence>
<reference evidence="5 6" key="1">
    <citation type="journal article" date="2021" name="Nat. Plants">
        <title>The Taxus genome provides insights into paclitaxel biosynthesis.</title>
        <authorList>
            <person name="Xiong X."/>
            <person name="Gou J."/>
            <person name="Liao Q."/>
            <person name="Li Y."/>
            <person name="Zhou Q."/>
            <person name="Bi G."/>
            <person name="Li C."/>
            <person name="Du R."/>
            <person name="Wang X."/>
            <person name="Sun T."/>
            <person name="Guo L."/>
            <person name="Liang H."/>
            <person name="Lu P."/>
            <person name="Wu Y."/>
            <person name="Zhang Z."/>
            <person name="Ro D.K."/>
            <person name="Shang Y."/>
            <person name="Huang S."/>
            <person name="Yan J."/>
        </authorList>
    </citation>
    <scope>NUCLEOTIDE SEQUENCE [LARGE SCALE GENOMIC DNA]</scope>
    <source>
        <strain evidence="5">Ta-2019</strain>
    </source>
</reference>
<evidence type="ECO:0000256" key="1">
    <source>
        <dbReference type="ARBA" id="ARBA00006756"/>
    </source>
</evidence>
<comment type="similarity">
    <text evidence="1 3">Belongs to the EXO70 family.</text>
</comment>
<name>A0AA38KVP5_TAXCH</name>
<dbReference type="GO" id="GO:0000145">
    <property type="term" value="C:exocyst"/>
    <property type="evidence" value="ECO:0007669"/>
    <property type="project" value="InterPro"/>
</dbReference>
<keyword evidence="6" id="KW-1185">Reference proteome</keyword>
<feature type="domain" description="Exocyst complex subunit Exo70 C-terminal" evidence="4">
    <location>
        <begin position="2"/>
        <end position="48"/>
    </location>
</feature>
<feature type="non-terminal residue" evidence="5">
    <location>
        <position position="1"/>
    </location>
</feature>
<keyword evidence="3" id="KW-0653">Protein transport</keyword>
<keyword evidence="2 3" id="KW-0813">Transport</keyword>
<dbReference type="Gene3D" id="1.20.1280.170">
    <property type="entry name" value="Exocyst complex component Exo70"/>
    <property type="match status" value="1"/>
</dbReference>
<organism evidence="5 6">
    <name type="scientific">Taxus chinensis</name>
    <name type="common">Chinese yew</name>
    <name type="synonym">Taxus wallichiana var. chinensis</name>
    <dbReference type="NCBI Taxonomy" id="29808"/>
    <lineage>
        <taxon>Eukaryota</taxon>
        <taxon>Viridiplantae</taxon>
        <taxon>Streptophyta</taxon>
        <taxon>Embryophyta</taxon>
        <taxon>Tracheophyta</taxon>
        <taxon>Spermatophyta</taxon>
        <taxon>Pinopsida</taxon>
        <taxon>Pinidae</taxon>
        <taxon>Conifers II</taxon>
        <taxon>Cupressales</taxon>
        <taxon>Taxaceae</taxon>
        <taxon>Taxus</taxon>
    </lineage>
</organism>
<evidence type="ECO:0000259" key="4">
    <source>
        <dbReference type="Pfam" id="PF03081"/>
    </source>
</evidence>
<dbReference type="Proteomes" id="UP000824469">
    <property type="component" value="Unassembled WGS sequence"/>
</dbReference>
<dbReference type="Pfam" id="PF03081">
    <property type="entry name" value="Exo70_C"/>
    <property type="match status" value="1"/>
</dbReference>
<protein>
    <recommendedName>
        <fullName evidence="3">Exocyst subunit Exo70 family protein</fullName>
    </recommendedName>
</protein>
<dbReference type="InterPro" id="IPR016159">
    <property type="entry name" value="Cullin_repeat-like_dom_sf"/>
</dbReference>
<dbReference type="EMBL" id="JAHRHJ020000008">
    <property type="protein sequence ID" value="KAH9305992.1"/>
    <property type="molecule type" value="Genomic_DNA"/>
</dbReference>